<dbReference type="Proteomes" id="UP000608071">
    <property type="component" value="Unassembled WGS sequence"/>
</dbReference>
<keyword evidence="4" id="KW-1185">Reference proteome</keyword>
<dbReference type="InterPro" id="IPR011990">
    <property type="entry name" value="TPR-like_helical_dom_sf"/>
</dbReference>
<evidence type="ECO:0000259" key="2">
    <source>
        <dbReference type="Pfam" id="PF12688"/>
    </source>
</evidence>
<organism evidence="3 4">
    <name type="scientific">Paenibacillus gallinarum</name>
    <dbReference type="NCBI Taxonomy" id="2762232"/>
    <lineage>
        <taxon>Bacteria</taxon>
        <taxon>Bacillati</taxon>
        <taxon>Bacillota</taxon>
        <taxon>Bacilli</taxon>
        <taxon>Bacillales</taxon>
        <taxon>Paenibacillaceae</taxon>
        <taxon>Paenibacillus</taxon>
    </lineage>
</organism>
<accession>A0ABR8SXS4</accession>
<evidence type="ECO:0000313" key="3">
    <source>
        <dbReference type="EMBL" id="MBD7968297.1"/>
    </source>
</evidence>
<dbReference type="Gene3D" id="1.25.40.10">
    <property type="entry name" value="Tetratricopeptide repeat domain"/>
    <property type="match status" value="1"/>
</dbReference>
<evidence type="ECO:0000313" key="4">
    <source>
        <dbReference type="Proteomes" id="UP000608071"/>
    </source>
</evidence>
<sequence length="166" mass="19136">MDCLTQVVQLRESGQNEMALEELLTLEELLRDGKLLIDSAQLHYQLAWTYDTLGLEKEAVPYYEAALSGELSKEDRAGALLGLGSTYRTLGQYEASEKIFETAIFEFPERREFQVFMAMVQYNLKEHKQAMKLLLQEIAEHSANAGIQKYKRAIAFYADKLDERWD</sequence>
<keyword evidence="1" id="KW-0802">TPR repeat</keyword>
<name>A0ABR8SXS4_9BACL</name>
<dbReference type="RefSeq" id="WP_191799539.1">
    <property type="nucleotide sequence ID" value="NZ_JACSQL010000003.1"/>
</dbReference>
<dbReference type="PROSITE" id="PS50005">
    <property type="entry name" value="TPR"/>
    <property type="match status" value="1"/>
</dbReference>
<protein>
    <submittedName>
        <fullName evidence="3">Tetratricopeptide repeat protein</fullName>
    </submittedName>
</protein>
<dbReference type="SUPFAM" id="SSF48452">
    <property type="entry name" value="TPR-like"/>
    <property type="match status" value="1"/>
</dbReference>
<gene>
    <name evidence="3" type="ORF">H9647_09490</name>
</gene>
<feature type="domain" description="Tetratrico peptide repeat group 5" evidence="2">
    <location>
        <begin position="44"/>
        <end position="161"/>
    </location>
</feature>
<dbReference type="Pfam" id="PF12688">
    <property type="entry name" value="TPR_5"/>
    <property type="match status" value="1"/>
</dbReference>
<feature type="repeat" description="TPR" evidence="1">
    <location>
        <begin position="77"/>
        <end position="110"/>
    </location>
</feature>
<dbReference type="InterPro" id="IPR019734">
    <property type="entry name" value="TPR_rpt"/>
</dbReference>
<comment type="caution">
    <text evidence="3">The sequence shown here is derived from an EMBL/GenBank/DDBJ whole genome shotgun (WGS) entry which is preliminary data.</text>
</comment>
<dbReference type="InterPro" id="IPR041656">
    <property type="entry name" value="TPR_5"/>
</dbReference>
<dbReference type="SMART" id="SM00028">
    <property type="entry name" value="TPR"/>
    <property type="match status" value="2"/>
</dbReference>
<dbReference type="EMBL" id="JACSQL010000003">
    <property type="protein sequence ID" value="MBD7968297.1"/>
    <property type="molecule type" value="Genomic_DNA"/>
</dbReference>
<proteinExistence type="predicted"/>
<reference evidence="3 4" key="1">
    <citation type="submission" date="2020-08" db="EMBL/GenBank/DDBJ databases">
        <title>A Genomic Blueprint of the Chicken Gut Microbiome.</title>
        <authorList>
            <person name="Gilroy R."/>
            <person name="Ravi A."/>
            <person name="Getino M."/>
            <person name="Pursley I."/>
            <person name="Horton D.L."/>
            <person name="Alikhan N.-F."/>
            <person name="Baker D."/>
            <person name="Gharbi K."/>
            <person name="Hall N."/>
            <person name="Watson M."/>
            <person name="Adriaenssens E.M."/>
            <person name="Foster-Nyarko E."/>
            <person name="Jarju S."/>
            <person name="Secka A."/>
            <person name="Antonio M."/>
            <person name="Oren A."/>
            <person name="Chaudhuri R."/>
            <person name="La Ragione R.M."/>
            <person name="Hildebrand F."/>
            <person name="Pallen M.J."/>
        </authorList>
    </citation>
    <scope>NUCLEOTIDE SEQUENCE [LARGE SCALE GENOMIC DNA]</scope>
    <source>
        <strain evidence="3 4">Sa2BVA9</strain>
    </source>
</reference>
<evidence type="ECO:0000256" key="1">
    <source>
        <dbReference type="PROSITE-ProRule" id="PRU00339"/>
    </source>
</evidence>